<proteinExistence type="predicted"/>
<dbReference type="RefSeq" id="XP_025419952.1">
    <property type="nucleotide sequence ID" value="XM_025564167.1"/>
</dbReference>
<reference evidence="4" key="2">
    <citation type="submission" date="2025-04" db="UniProtKB">
        <authorList>
            <consortium name="RefSeq"/>
        </authorList>
    </citation>
    <scope>IDENTIFICATION</scope>
    <source>
        <tissue evidence="4">Whole body</tissue>
    </source>
</reference>
<dbReference type="PANTHER" id="PTHR34153">
    <property type="entry name" value="SI:CH211-262H13.3-RELATED-RELATED"/>
    <property type="match status" value="1"/>
</dbReference>
<organism evidence="2">
    <name type="scientific">Sipha flava</name>
    <name type="common">yellow sugarcane aphid</name>
    <dbReference type="NCBI Taxonomy" id="143950"/>
    <lineage>
        <taxon>Eukaryota</taxon>
        <taxon>Metazoa</taxon>
        <taxon>Ecdysozoa</taxon>
        <taxon>Arthropoda</taxon>
        <taxon>Hexapoda</taxon>
        <taxon>Insecta</taxon>
        <taxon>Pterygota</taxon>
        <taxon>Neoptera</taxon>
        <taxon>Paraneoptera</taxon>
        <taxon>Hemiptera</taxon>
        <taxon>Sternorrhyncha</taxon>
        <taxon>Aphidomorpha</taxon>
        <taxon>Aphidoidea</taxon>
        <taxon>Aphididae</taxon>
        <taxon>Sipha</taxon>
    </lineage>
</organism>
<dbReference type="AlphaFoldDB" id="A0A2S2QMS1"/>
<name>A0A2S2QMS1_9HEMI</name>
<accession>A0A2S2QMS1</accession>
<dbReference type="OrthoDB" id="6629662at2759"/>
<keyword evidence="3" id="KW-1185">Reference proteome</keyword>
<dbReference type="Pfam" id="PF16064">
    <property type="entry name" value="DUF4806"/>
    <property type="match status" value="1"/>
</dbReference>
<dbReference type="GeneID" id="112690209"/>
<dbReference type="InterPro" id="IPR032071">
    <property type="entry name" value="DUF4806"/>
</dbReference>
<gene>
    <name evidence="4" type="primary">LOC112690209</name>
    <name evidence="2" type="ORF">g.180223</name>
</gene>
<reference evidence="2" key="1">
    <citation type="submission" date="2018-04" db="EMBL/GenBank/DDBJ databases">
        <title>Transcriptome assembly of Sipha flava.</title>
        <authorList>
            <person name="Scully E.D."/>
            <person name="Geib S.M."/>
            <person name="Palmer N.A."/>
            <person name="Koch K."/>
            <person name="Bradshaw J."/>
            <person name="Heng-Moss T."/>
            <person name="Sarath G."/>
        </authorList>
    </citation>
    <scope>NUCLEOTIDE SEQUENCE</scope>
</reference>
<dbReference type="Proteomes" id="UP000694846">
    <property type="component" value="Unplaced"/>
</dbReference>
<dbReference type="EMBL" id="GGMS01009788">
    <property type="protein sequence ID" value="MBY78991.1"/>
    <property type="molecule type" value="Transcribed_RNA"/>
</dbReference>
<evidence type="ECO:0000313" key="4">
    <source>
        <dbReference type="RefSeq" id="XP_025419952.1"/>
    </source>
</evidence>
<protein>
    <submittedName>
        <fullName evidence="4">Uncharacterized protein LOC112690209 isoform X1</fullName>
    </submittedName>
</protein>
<dbReference type="PANTHER" id="PTHR34153:SF2">
    <property type="entry name" value="SI:CH211-262H13.3-RELATED"/>
    <property type="match status" value="1"/>
</dbReference>
<evidence type="ECO:0000313" key="2">
    <source>
        <dbReference type="EMBL" id="MBY78991.1"/>
    </source>
</evidence>
<evidence type="ECO:0000313" key="3">
    <source>
        <dbReference type="Proteomes" id="UP000694846"/>
    </source>
</evidence>
<sequence>MLGKWQTDTSRLLITMGLHQKEKLQYLKNIQSMVNNINTVPINSHDNTNRYKEEGIAIYNRFPATSLDILNKLDDEVKILKSTKIDAYNTLVKNISLIGGSSLGELLRRTLKNILTDEVAEQFSWFGRQKKKKVSQLQD</sequence>
<feature type="domain" description="DUF4806" evidence="1">
    <location>
        <begin position="61"/>
        <end position="133"/>
    </location>
</feature>
<evidence type="ECO:0000259" key="1">
    <source>
        <dbReference type="Pfam" id="PF16064"/>
    </source>
</evidence>